<dbReference type="Pfam" id="PF13458">
    <property type="entry name" value="Peripla_BP_6"/>
    <property type="match status" value="1"/>
</dbReference>
<protein>
    <submittedName>
        <fullName evidence="7">Branched-chain amino acid ABC transporter substrate-binding protein</fullName>
    </submittedName>
</protein>
<dbReference type="InterPro" id="IPR000709">
    <property type="entry name" value="Leu_Ile_Val-bd"/>
</dbReference>
<evidence type="ECO:0000313" key="8">
    <source>
        <dbReference type="Proteomes" id="UP000556026"/>
    </source>
</evidence>
<accession>A0A6V8MN65</accession>
<gene>
    <name evidence="7" type="ORF">GMST_37360</name>
</gene>
<dbReference type="InterPro" id="IPR051010">
    <property type="entry name" value="BCAA_transport"/>
</dbReference>
<evidence type="ECO:0000256" key="1">
    <source>
        <dbReference type="ARBA" id="ARBA00010062"/>
    </source>
</evidence>
<keyword evidence="4" id="KW-0029">Amino-acid transport</keyword>
<dbReference type="RefSeq" id="WP_183356205.1">
    <property type="nucleotide sequence ID" value="NZ_BLXX01000014.1"/>
</dbReference>
<keyword evidence="8" id="KW-1185">Reference proteome</keyword>
<evidence type="ECO:0000259" key="6">
    <source>
        <dbReference type="Pfam" id="PF13458"/>
    </source>
</evidence>
<feature type="signal peptide" evidence="5">
    <location>
        <begin position="1"/>
        <end position="21"/>
    </location>
</feature>
<evidence type="ECO:0000256" key="5">
    <source>
        <dbReference type="SAM" id="SignalP"/>
    </source>
</evidence>
<reference evidence="8" key="1">
    <citation type="submission" date="2020-06" db="EMBL/GenBank/DDBJ databases">
        <title>Draft genomic sequence of Geomonas sp. Red330.</title>
        <authorList>
            <person name="Itoh H."/>
            <person name="Zhenxing X."/>
            <person name="Ushijima N."/>
            <person name="Masuda Y."/>
            <person name="Shiratori Y."/>
            <person name="Senoo K."/>
        </authorList>
    </citation>
    <scope>NUCLEOTIDE SEQUENCE [LARGE SCALE GENOMIC DNA]</scope>
    <source>
        <strain evidence="8">Red330</strain>
    </source>
</reference>
<dbReference type="PANTHER" id="PTHR30483">
    <property type="entry name" value="LEUCINE-SPECIFIC-BINDING PROTEIN"/>
    <property type="match status" value="1"/>
</dbReference>
<keyword evidence="2" id="KW-0813">Transport</keyword>
<organism evidence="7 8">
    <name type="scientific">Geomonas silvestris</name>
    <dbReference type="NCBI Taxonomy" id="2740184"/>
    <lineage>
        <taxon>Bacteria</taxon>
        <taxon>Pseudomonadati</taxon>
        <taxon>Thermodesulfobacteriota</taxon>
        <taxon>Desulfuromonadia</taxon>
        <taxon>Geobacterales</taxon>
        <taxon>Geobacteraceae</taxon>
        <taxon>Geomonas</taxon>
    </lineage>
</organism>
<sequence length="397" mass="41820">MSFKKMSALLLVAMLAVGAFGCKKKEEASKEAAAPAAAAGNTVKIGFLGALTGDVAMFGKPTLEGMKMAADEINAAGGVLGKKIEIVEADDRGDKQEGASVTQKFVSRDKVVAIVGDPTTGITKVAAPVAQKAGVVLLSAGATGPGVVEIGDYIFRDTLLDSIAIPACIEFFAKDMKFKKVAIVTSDNNDYSVGLSQTFRDAAKKVPEINIVADEKVKDGDKDFSAQITNIKAKKPDVILFSGYYTEGALIMKEARKQGLKCPMFGGDGLFSPKFIELGGQAVEGSMSALGFSTEQASPETAKFIESFKAKHNGELPGLFDAQGYDAVMLLADSMKRANSVDPKAFKDALAKTKGFAGVSGTISMQANREPIKSPLSLLYVKDGKFVLKAKVPVKMD</sequence>
<dbReference type="CDD" id="cd06347">
    <property type="entry name" value="PBP1_ABC_LivK_ligand_binding-like"/>
    <property type="match status" value="1"/>
</dbReference>
<dbReference type="InterPro" id="IPR028082">
    <property type="entry name" value="Peripla_BP_I"/>
</dbReference>
<feature type="chain" id="PRO_5027945913" evidence="5">
    <location>
        <begin position="22"/>
        <end position="397"/>
    </location>
</feature>
<evidence type="ECO:0000313" key="7">
    <source>
        <dbReference type="EMBL" id="GFO61411.1"/>
    </source>
</evidence>
<evidence type="ECO:0000256" key="4">
    <source>
        <dbReference type="ARBA" id="ARBA00022970"/>
    </source>
</evidence>
<keyword evidence="3 5" id="KW-0732">Signal</keyword>
<dbReference type="Proteomes" id="UP000556026">
    <property type="component" value="Unassembled WGS sequence"/>
</dbReference>
<proteinExistence type="inferred from homology"/>
<evidence type="ECO:0000256" key="2">
    <source>
        <dbReference type="ARBA" id="ARBA00022448"/>
    </source>
</evidence>
<feature type="domain" description="Leucine-binding protein" evidence="6">
    <location>
        <begin position="42"/>
        <end position="384"/>
    </location>
</feature>
<dbReference type="PROSITE" id="PS51257">
    <property type="entry name" value="PROKAR_LIPOPROTEIN"/>
    <property type="match status" value="1"/>
</dbReference>
<dbReference type="SUPFAM" id="SSF53822">
    <property type="entry name" value="Periplasmic binding protein-like I"/>
    <property type="match status" value="1"/>
</dbReference>
<name>A0A6V8MN65_9BACT</name>
<comment type="similarity">
    <text evidence="1">Belongs to the leucine-binding protein family.</text>
</comment>
<dbReference type="PANTHER" id="PTHR30483:SF6">
    <property type="entry name" value="PERIPLASMIC BINDING PROTEIN OF ABC TRANSPORTER FOR NATURAL AMINO ACIDS"/>
    <property type="match status" value="1"/>
</dbReference>
<comment type="caution">
    <text evidence="7">The sequence shown here is derived from an EMBL/GenBank/DDBJ whole genome shotgun (WGS) entry which is preliminary data.</text>
</comment>
<evidence type="ECO:0000256" key="3">
    <source>
        <dbReference type="ARBA" id="ARBA00022729"/>
    </source>
</evidence>
<dbReference type="InterPro" id="IPR028081">
    <property type="entry name" value="Leu-bd"/>
</dbReference>
<dbReference type="AlphaFoldDB" id="A0A6V8MN65"/>
<dbReference type="Gene3D" id="3.40.50.2300">
    <property type="match status" value="2"/>
</dbReference>
<dbReference type="EMBL" id="BLXX01000014">
    <property type="protein sequence ID" value="GFO61411.1"/>
    <property type="molecule type" value="Genomic_DNA"/>
</dbReference>
<dbReference type="PRINTS" id="PR00337">
    <property type="entry name" value="LEUILEVALBP"/>
</dbReference>
<dbReference type="GO" id="GO:0006865">
    <property type="term" value="P:amino acid transport"/>
    <property type="evidence" value="ECO:0007669"/>
    <property type="project" value="UniProtKB-KW"/>
</dbReference>